<sequence length="124" mass="13623">MQGREASGRAALAPRASLEGAGTPAEKREYLARVEEAIALVETGREASAIVVSRETSDRRFNGAQIIVVELIVMDPDDPDGSGAGRKIVYEHLFGPATARRWRPGREIPIWIDPRDPDRIYAGR</sequence>
<accession>A0ABW0NKT1</accession>
<organism evidence="2 3">
    <name type="scientific">Lysinimonas soli</name>
    <dbReference type="NCBI Taxonomy" id="1074233"/>
    <lineage>
        <taxon>Bacteria</taxon>
        <taxon>Bacillati</taxon>
        <taxon>Actinomycetota</taxon>
        <taxon>Actinomycetes</taxon>
        <taxon>Micrococcales</taxon>
        <taxon>Microbacteriaceae</taxon>
        <taxon>Lysinimonas</taxon>
    </lineage>
</organism>
<gene>
    <name evidence="2" type="ORF">ACFPJ4_02070</name>
</gene>
<dbReference type="Proteomes" id="UP001596039">
    <property type="component" value="Unassembled WGS sequence"/>
</dbReference>
<name>A0ABW0NKT1_9MICO</name>
<feature type="region of interest" description="Disordered" evidence="1">
    <location>
        <begin position="1"/>
        <end position="25"/>
    </location>
</feature>
<evidence type="ECO:0000313" key="3">
    <source>
        <dbReference type="Proteomes" id="UP001596039"/>
    </source>
</evidence>
<dbReference type="EMBL" id="JBHSMG010000001">
    <property type="protein sequence ID" value="MFC5501021.1"/>
    <property type="molecule type" value="Genomic_DNA"/>
</dbReference>
<protein>
    <submittedName>
        <fullName evidence="2">Uncharacterized protein</fullName>
    </submittedName>
</protein>
<proteinExistence type="predicted"/>
<dbReference type="RefSeq" id="WP_386738627.1">
    <property type="nucleotide sequence ID" value="NZ_JBHSMG010000001.1"/>
</dbReference>
<evidence type="ECO:0000313" key="2">
    <source>
        <dbReference type="EMBL" id="MFC5501021.1"/>
    </source>
</evidence>
<evidence type="ECO:0000256" key="1">
    <source>
        <dbReference type="SAM" id="MobiDB-lite"/>
    </source>
</evidence>
<reference evidence="3" key="1">
    <citation type="journal article" date="2019" name="Int. J. Syst. Evol. Microbiol.">
        <title>The Global Catalogue of Microorganisms (GCM) 10K type strain sequencing project: providing services to taxonomists for standard genome sequencing and annotation.</title>
        <authorList>
            <consortium name="The Broad Institute Genomics Platform"/>
            <consortium name="The Broad Institute Genome Sequencing Center for Infectious Disease"/>
            <person name="Wu L."/>
            <person name="Ma J."/>
        </authorList>
    </citation>
    <scope>NUCLEOTIDE SEQUENCE [LARGE SCALE GENOMIC DNA]</scope>
    <source>
        <strain evidence="3">CGMCC 4.6997</strain>
    </source>
</reference>
<keyword evidence="3" id="KW-1185">Reference proteome</keyword>
<comment type="caution">
    <text evidence="2">The sequence shown here is derived from an EMBL/GenBank/DDBJ whole genome shotgun (WGS) entry which is preliminary data.</text>
</comment>